<feature type="compositionally biased region" description="Basic and acidic residues" evidence="8">
    <location>
        <begin position="1"/>
        <end position="17"/>
    </location>
</feature>
<dbReference type="InterPro" id="IPR045270">
    <property type="entry name" value="STKc_AGC"/>
</dbReference>
<keyword evidence="1" id="KW-0723">Serine/threonine-protein kinase</keyword>
<name>A0A1R2BJK9_9CILI</name>
<dbReference type="SUPFAM" id="SSF56112">
    <property type="entry name" value="Protein kinase-like (PK-like)"/>
    <property type="match status" value="1"/>
</dbReference>
<evidence type="ECO:0000256" key="5">
    <source>
        <dbReference type="ARBA" id="ARBA00022840"/>
    </source>
</evidence>
<keyword evidence="11" id="KW-1185">Reference proteome</keyword>
<dbReference type="InterPro" id="IPR017441">
    <property type="entry name" value="Protein_kinase_ATP_BS"/>
</dbReference>
<comment type="caution">
    <text evidence="10">The sequence shown here is derived from an EMBL/GenBank/DDBJ whole genome shotgun (WGS) entry which is preliminary data.</text>
</comment>
<dbReference type="PROSITE" id="PS00107">
    <property type="entry name" value="PROTEIN_KINASE_ATP"/>
    <property type="match status" value="1"/>
</dbReference>
<dbReference type="OrthoDB" id="285915at2759"/>
<evidence type="ECO:0000256" key="7">
    <source>
        <dbReference type="PROSITE-ProRule" id="PRU10141"/>
    </source>
</evidence>
<organism evidence="10 11">
    <name type="scientific">Stentor coeruleus</name>
    <dbReference type="NCBI Taxonomy" id="5963"/>
    <lineage>
        <taxon>Eukaryota</taxon>
        <taxon>Sar</taxon>
        <taxon>Alveolata</taxon>
        <taxon>Ciliophora</taxon>
        <taxon>Postciliodesmatophora</taxon>
        <taxon>Heterotrichea</taxon>
        <taxon>Heterotrichida</taxon>
        <taxon>Stentoridae</taxon>
        <taxon>Stentor</taxon>
    </lineage>
</organism>
<keyword evidence="5 7" id="KW-0067">ATP-binding</keyword>
<evidence type="ECO:0000313" key="10">
    <source>
        <dbReference type="EMBL" id="OMJ76795.1"/>
    </source>
</evidence>
<evidence type="ECO:0000256" key="8">
    <source>
        <dbReference type="SAM" id="MobiDB-lite"/>
    </source>
</evidence>
<evidence type="ECO:0000259" key="9">
    <source>
        <dbReference type="PROSITE" id="PS50011"/>
    </source>
</evidence>
<feature type="binding site" evidence="7">
    <location>
        <position position="345"/>
    </location>
    <ligand>
        <name>ATP</name>
        <dbReference type="ChEBI" id="CHEBI:30616"/>
    </ligand>
</feature>
<keyword evidence="2" id="KW-0808">Transferase</keyword>
<dbReference type="SUPFAM" id="SSF48403">
    <property type="entry name" value="Ankyrin repeat"/>
    <property type="match status" value="1"/>
</dbReference>
<evidence type="ECO:0000313" key="11">
    <source>
        <dbReference type="Proteomes" id="UP000187209"/>
    </source>
</evidence>
<dbReference type="PROSITE" id="PS50011">
    <property type="entry name" value="PROTEIN_KINASE_DOM"/>
    <property type="match status" value="1"/>
</dbReference>
<dbReference type="GO" id="GO:0004674">
    <property type="term" value="F:protein serine/threonine kinase activity"/>
    <property type="evidence" value="ECO:0007669"/>
    <property type="project" value="UniProtKB-KW"/>
</dbReference>
<dbReference type="Gene3D" id="1.10.510.10">
    <property type="entry name" value="Transferase(Phosphotransferase) domain 1"/>
    <property type="match status" value="1"/>
</dbReference>
<dbReference type="Proteomes" id="UP000187209">
    <property type="component" value="Unassembled WGS sequence"/>
</dbReference>
<dbReference type="InterPro" id="IPR000719">
    <property type="entry name" value="Prot_kinase_dom"/>
</dbReference>
<dbReference type="PROSITE" id="PS50088">
    <property type="entry name" value="ANK_REPEAT"/>
    <property type="match status" value="3"/>
</dbReference>
<dbReference type="InterPro" id="IPR002110">
    <property type="entry name" value="Ankyrin_rpt"/>
</dbReference>
<evidence type="ECO:0000256" key="3">
    <source>
        <dbReference type="ARBA" id="ARBA00022741"/>
    </source>
</evidence>
<dbReference type="Gene3D" id="1.25.40.20">
    <property type="entry name" value="Ankyrin repeat-containing domain"/>
    <property type="match status" value="1"/>
</dbReference>
<feature type="region of interest" description="Disordered" evidence="8">
    <location>
        <begin position="1"/>
        <end position="38"/>
    </location>
</feature>
<dbReference type="Pfam" id="PF00023">
    <property type="entry name" value="Ank"/>
    <property type="match status" value="1"/>
</dbReference>
<feature type="repeat" description="ANK" evidence="6">
    <location>
        <begin position="170"/>
        <end position="202"/>
    </location>
</feature>
<keyword evidence="6" id="KW-0040">ANK repeat</keyword>
<dbReference type="PROSITE" id="PS50297">
    <property type="entry name" value="ANK_REP_REGION"/>
    <property type="match status" value="3"/>
</dbReference>
<dbReference type="AlphaFoldDB" id="A0A1R2BJK9"/>
<evidence type="ECO:0000256" key="2">
    <source>
        <dbReference type="ARBA" id="ARBA00022679"/>
    </source>
</evidence>
<evidence type="ECO:0000256" key="1">
    <source>
        <dbReference type="ARBA" id="ARBA00022527"/>
    </source>
</evidence>
<dbReference type="Pfam" id="PF12796">
    <property type="entry name" value="Ank_2"/>
    <property type="match status" value="1"/>
</dbReference>
<feature type="repeat" description="ANK" evidence="6">
    <location>
        <begin position="135"/>
        <end position="167"/>
    </location>
</feature>
<dbReference type="Pfam" id="PF00069">
    <property type="entry name" value="Pkinase"/>
    <property type="match status" value="1"/>
</dbReference>
<feature type="domain" description="Protein kinase" evidence="9">
    <location>
        <begin position="316"/>
        <end position="572"/>
    </location>
</feature>
<accession>A0A1R2BJK9</accession>
<keyword evidence="4" id="KW-0418">Kinase</keyword>
<dbReference type="EMBL" id="MPUH01000611">
    <property type="protein sequence ID" value="OMJ76795.1"/>
    <property type="molecule type" value="Genomic_DNA"/>
</dbReference>
<proteinExistence type="predicted"/>
<protein>
    <recommendedName>
        <fullName evidence="9">Protein kinase domain-containing protein</fullName>
    </recommendedName>
</protein>
<feature type="repeat" description="ANK" evidence="6">
    <location>
        <begin position="203"/>
        <end position="235"/>
    </location>
</feature>
<dbReference type="SMART" id="SM00220">
    <property type="entry name" value="S_TKc"/>
    <property type="match status" value="1"/>
</dbReference>
<dbReference type="FunFam" id="3.30.200.20:FF:000042">
    <property type="entry name" value="Aurora kinase A"/>
    <property type="match status" value="1"/>
</dbReference>
<gene>
    <name evidence="10" type="ORF">SteCoe_23771</name>
</gene>
<dbReference type="CDD" id="cd05123">
    <property type="entry name" value="STKc_AGC"/>
    <property type="match status" value="1"/>
</dbReference>
<dbReference type="FunFam" id="1.10.510.10:FF:000008">
    <property type="entry name" value="Non-specific serine/threonine protein kinase"/>
    <property type="match status" value="1"/>
</dbReference>
<reference evidence="10 11" key="1">
    <citation type="submission" date="2016-11" db="EMBL/GenBank/DDBJ databases">
        <title>The macronuclear genome of Stentor coeruleus: a giant cell with tiny introns.</title>
        <authorList>
            <person name="Slabodnick M."/>
            <person name="Ruby J.G."/>
            <person name="Reiff S.B."/>
            <person name="Swart E.C."/>
            <person name="Gosai S."/>
            <person name="Prabakaran S."/>
            <person name="Witkowska E."/>
            <person name="Larue G.E."/>
            <person name="Fisher S."/>
            <person name="Freeman R.M."/>
            <person name="Gunawardena J."/>
            <person name="Chu W."/>
            <person name="Stover N.A."/>
            <person name="Gregory B.D."/>
            <person name="Nowacki M."/>
            <person name="Derisi J."/>
            <person name="Roy S.W."/>
            <person name="Marshall W.F."/>
            <person name="Sood P."/>
        </authorList>
    </citation>
    <scope>NUCLEOTIDE SEQUENCE [LARGE SCALE GENOMIC DNA]</scope>
    <source>
        <strain evidence="10">WM001</strain>
    </source>
</reference>
<dbReference type="Gene3D" id="3.30.200.20">
    <property type="entry name" value="Phosphorylase Kinase, domain 1"/>
    <property type="match status" value="1"/>
</dbReference>
<evidence type="ECO:0000256" key="6">
    <source>
        <dbReference type="PROSITE-ProRule" id="PRU00023"/>
    </source>
</evidence>
<dbReference type="GO" id="GO:0005524">
    <property type="term" value="F:ATP binding"/>
    <property type="evidence" value="ECO:0007669"/>
    <property type="project" value="UniProtKB-UniRule"/>
</dbReference>
<sequence length="629" mass="71844">MERKDSSKTKLTEREYLTTKCMQNSTEEEETKSDSDKYSCLISPRMSSETETKMQESITDSIIGSISEGVGSMVAQRIPPSQRQEKLKNPLSKEDEINNLLWDSAMKNRPDLIKNLLNVSLHEDCVADTNSKDFHNVTALHIASSEGYLTVCETLLDYGSNTDLDPRNVLDRTPLHLSCIRGHLEVSQLLVRSGANINSQDFEGNTPLHLAIEQGHIKLITWLLTKNPDVTILNKTGKSAVQCTSNAEIINLIKEFCRRNNIEMPAQCKLIMQKSLEKLRNEPRRIQITELAELPLGEETCETQESRDGRVGPMDFDILQVLGKGSFGEVFLVKRRYQKQLYAMKVLRKDKIMGHNLIKYAKTERNVLSYVKHPFIVGLNYSFQTPEKLFLILDYCPGGDLGFQISREKKFDEFRARIYVCEVLLALEELHKRDIIFRDLKPDNIVLDEDGHAMLTDFGLSKEGVYDNVMARSFCGSVAYLAPEMIKRQGHGKAVDWYLLGVLLYEMLVGIPPYFSPNRDQLYQNIQSGKLKLPASLAVETKNLLKELMQRDPNKRLGARRDAEEIKEHRYFAGINWDMVIRRELRPPMPIKPILMPSYIPMEKVYGDLSKSKDQSNSVPGWTFVLPDT</sequence>
<dbReference type="InterPro" id="IPR011009">
    <property type="entry name" value="Kinase-like_dom_sf"/>
</dbReference>
<dbReference type="SMART" id="SM00248">
    <property type="entry name" value="ANK"/>
    <property type="match status" value="4"/>
</dbReference>
<dbReference type="PANTHER" id="PTHR24351">
    <property type="entry name" value="RIBOSOMAL PROTEIN S6 KINASE"/>
    <property type="match status" value="1"/>
</dbReference>
<dbReference type="InterPro" id="IPR036770">
    <property type="entry name" value="Ankyrin_rpt-contain_sf"/>
</dbReference>
<evidence type="ECO:0000256" key="4">
    <source>
        <dbReference type="ARBA" id="ARBA00022777"/>
    </source>
</evidence>
<keyword evidence="3 7" id="KW-0547">Nucleotide-binding</keyword>